<dbReference type="Pfam" id="PF00746">
    <property type="entry name" value="Gram_pos_anchor"/>
    <property type="match status" value="1"/>
</dbReference>
<organism evidence="9 10">
    <name type="scientific">Alkalibaculum bacchi</name>
    <dbReference type="NCBI Taxonomy" id="645887"/>
    <lineage>
        <taxon>Bacteria</taxon>
        <taxon>Bacillati</taxon>
        <taxon>Bacillota</taxon>
        <taxon>Clostridia</taxon>
        <taxon>Eubacteriales</taxon>
        <taxon>Eubacteriaceae</taxon>
        <taxon>Alkalibaculum</taxon>
    </lineage>
</organism>
<reference evidence="9 10" key="1">
    <citation type="submission" date="2018-06" db="EMBL/GenBank/DDBJ databases">
        <title>Genomic Encyclopedia of Type Strains, Phase IV (KMG-IV): sequencing the most valuable type-strain genomes for metagenomic binning, comparative biology and taxonomic classification.</title>
        <authorList>
            <person name="Goeker M."/>
        </authorList>
    </citation>
    <scope>NUCLEOTIDE SEQUENCE [LARGE SCALE GENOMIC DNA]</scope>
    <source>
        <strain evidence="9 10">DSM 22112</strain>
    </source>
</reference>
<evidence type="ECO:0000256" key="2">
    <source>
        <dbReference type="ARBA" id="ARBA00022525"/>
    </source>
</evidence>
<name>A0A366I6R6_9FIRM</name>
<feature type="transmembrane region" description="Helical" evidence="5">
    <location>
        <begin position="180"/>
        <end position="199"/>
    </location>
</feature>
<feature type="domain" description="Streptococcal pilin isopeptide linkage" evidence="8">
    <location>
        <begin position="49"/>
        <end position="159"/>
    </location>
</feature>
<comment type="caution">
    <text evidence="9">The sequence shown here is derived from an EMBL/GenBank/DDBJ whole genome shotgun (WGS) entry which is preliminary data.</text>
</comment>
<dbReference type="EMBL" id="QNRX01000008">
    <property type="protein sequence ID" value="RBP64492.1"/>
    <property type="molecule type" value="Genomic_DNA"/>
</dbReference>
<dbReference type="AlphaFoldDB" id="A0A366I6R6"/>
<keyword evidence="5" id="KW-0472">Membrane</keyword>
<evidence type="ECO:0000313" key="10">
    <source>
        <dbReference type="Proteomes" id="UP000253490"/>
    </source>
</evidence>
<evidence type="ECO:0000256" key="3">
    <source>
        <dbReference type="ARBA" id="ARBA00022729"/>
    </source>
</evidence>
<evidence type="ECO:0000259" key="7">
    <source>
        <dbReference type="Pfam" id="PF00746"/>
    </source>
</evidence>
<dbReference type="NCBIfam" id="TIGR01167">
    <property type="entry name" value="LPXTG_anchor"/>
    <property type="match status" value="1"/>
</dbReference>
<keyword evidence="4" id="KW-0572">Peptidoglycan-anchor</keyword>
<evidence type="ECO:0000313" key="9">
    <source>
        <dbReference type="EMBL" id="RBP64492.1"/>
    </source>
</evidence>
<evidence type="ECO:0000256" key="4">
    <source>
        <dbReference type="ARBA" id="ARBA00023088"/>
    </source>
</evidence>
<proteinExistence type="predicted"/>
<evidence type="ECO:0000256" key="5">
    <source>
        <dbReference type="SAM" id="Phobius"/>
    </source>
</evidence>
<evidence type="ECO:0000256" key="1">
    <source>
        <dbReference type="ARBA" id="ARBA00022512"/>
    </source>
</evidence>
<keyword evidence="5" id="KW-0812">Transmembrane</keyword>
<keyword evidence="3 6" id="KW-0732">Signal</keyword>
<feature type="chain" id="PRO_5016924984" evidence="6">
    <location>
        <begin position="29"/>
        <end position="205"/>
    </location>
</feature>
<dbReference type="InterPro" id="IPR022464">
    <property type="entry name" value="Strep_pil_isopept_link"/>
</dbReference>
<dbReference type="Gene3D" id="2.60.40.3050">
    <property type="match status" value="1"/>
</dbReference>
<dbReference type="NCBIfam" id="TIGR03786">
    <property type="entry name" value="strep_pil_rpt"/>
    <property type="match status" value="1"/>
</dbReference>
<accession>A0A366I6R6</accession>
<dbReference type="InterPro" id="IPR019931">
    <property type="entry name" value="LPXTG_anchor"/>
</dbReference>
<feature type="domain" description="Gram-positive cocci surface proteins LPxTG" evidence="7">
    <location>
        <begin position="167"/>
        <end position="196"/>
    </location>
</feature>
<dbReference type="Pfam" id="PF12892">
    <property type="entry name" value="FctA"/>
    <property type="match status" value="1"/>
</dbReference>
<keyword evidence="10" id="KW-1185">Reference proteome</keyword>
<keyword evidence="1" id="KW-0134">Cell wall</keyword>
<dbReference type="OrthoDB" id="1780003at2"/>
<keyword evidence="5" id="KW-1133">Transmembrane helix</keyword>
<feature type="signal peptide" evidence="6">
    <location>
        <begin position="1"/>
        <end position="28"/>
    </location>
</feature>
<protein>
    <submittedName>
        <fullName evidence="9">LPXTG-motif cell wall-anchored protein/pilin isopeptide linkage protein</fullName>
    </submittedName>
</protein>
<gene>
    <name evidence="9" type="ORF">DES36_108117</name>
</gene>
<evidence type="ECO:0000259" key="8">
    <source>
        <dbReference type="Pfam" id="PF12892"/>
    </source>
</evidence>
<keyword evidence="2" id="KW-0964">Secreted</keyword>
<dbReference type="Proteomes" id="UP000253490">
    <property type="component" value="Unassembled WGS sequence"/>
</dbReference>
<dbReference type="InterPro" id="IPR038174">
    <property type="entry name" value="Strep_pil_link_sf"/>
</dbReference>
<sequence length="205" mass="22463">MRRKHTKFMKVLLILATCLIVLRPTALAAEVRSGEIPVTVTLGGSPPTVDEDYKIIMKADNPVNPMPEGSVDGVFSMIITGADTARLPGIEFSSLGVYTYTISQEVGTNKLATYDSRIYNLVIYVTNAENGDDLETTVILYKSGETDKLEEVKFYNEYEEEIVDIPKNPSELPKTGTSTMTIVLILFGIALIAVGLIQLPKGRSK</sequence>
<dbReference type="RefSeq" id="WP_113920641.1">
    <property type="nucleotide sequence ID" value="NZ_QNRX01000008.1"/>
</dbReference>
<evidence type="ECO:0000256" key="6">
    <source>
        <dbReference type="SAM" id="SignalP"/>
    </source>
</evidence>